<protein>
    <recommendedName>
        <fullName evidence="6">NAD(P)-binding protein</fullName>
    </recommendedName>
</protein>
<sequence>MPYTVLITGANKGIGYEAVKLLAQKKPDAIILLGSRSTKNGEDAIAKMKSSAPSHDFSNVKVLPIDITSSSSLFSAAEHVKSTYTTLDALIHNSGISELDGDGKHPAIFDVNVRGAKDCVATFAPILTPKTGIITVVSSEVGAWYTATVDPSTKAKLEDIEGVSWEKVEGWMKDWEAMADGKEAKEKWVPLDKGMIGSKYCASKGILNPWLRKYAATHLEVRFAVVCPGYCATELNHFQGPRPASAGGESIIWPVLNEFESGKFYQDGKEMAFAQELPDWAK</sequence>
<dbReference type="SUPFAM" id="SSF51735">
    <property type="entry name" value="NAD(P)-binding Rossmann-fold domains"/>
    <property type="match status" value="1"/>
</dbReference>
<comment type="caution">
    <text evidence="4">The sequence shown here is derived from an EMBL/GenBank/DDBJ whole genome shotgun (WGS) entry which is preliminary data.</text>
</comment>
<keyword evidence="5" id="KW-1185">Reference proteome</keyword>
<reference evidence="4" key="1">
    <citation type="journal article" date="2022" name="G3 (Bethesda)">
        <title>High quality genome of the basidiomycete yeast Dioszegia hungarica PDD-24b-2 isolated from cloud water.</title>
        <authorList>
            <person name="Jarrige D."/>
            <person name="Haridas S."/>
            <person name="Bleykasten-Grosshans C."/>
            <person name="Joly M."/>
            <person name="Nadalig T."/>
            <person name="Sancelme M."/>
            <person name="Vuilleumier S."/>
            <person name="Grigoriev I.V."/>
            <person name="Amato P."/>
            <person name="Bringel F."/>
        </authorList>
    </citation>
    <scope>NUCLEOTIDE SEQUENCE</scope>
    <source>
        <strain evidence="4">PDD-24b-2</strain>
    </source>
</reference>
<dbReference type="Pfam" id="PF00106">
    <property type="entry name" value="adh_short"/>
    <property type="match status" value="1"/>
</dbReference>
<dbReference type="PANTHER" id="PTHR43490">
    <property type="entry name" value="(+)-NEOMENTHOL DEHYDROGENASE"/>
    <property type="match status" value="1"/>
</dbReference>
<accession>A0AA38LSM6</accession>
<dbReference type="InterPro" id="IPR036291">
    <property type="entry name" value="NAD(P)-bd_dom_sf"/>
</dbReference>
<organism evidence="4 5">
    <name type="scientific">Dioszegia hungarica</name>
    <dbReference type="NCBI Taxonomy" id="4972"/>
    <lineage>
        <taxon>Eukaryota</taxon>
        <taxon>Fungi</taxon>
        <taxon>Dikarya</taxon>
        <taxon>Basidiomycota</taxon>
        <taxon>Agaricomycotina</taxon>
        <taxon>Tremellomycetes</taxon>
        <taxon>Tremellales</taxon>
        <taxon>Bulleribasidiaceae</taxon>
        <taxon>Dioszegia</taxon>
    </lineage>
</organism>
<dbReference type="GeneID" id="77730599"/>
<dbReference type="PANTHER" id="PTHR43490:SF99">
    <property type="entry name" value="SHORT-CHAIN DEHYDROGENASE_REDUCTASE"/>
    <property type="match status" value="1"/>
</dbReference>
<proteinExistence type="inferred from homology"/>
<dbReference type="PRINTS" id="PR00081">
    <property type="entry name" value="GDHRDH"/>
</dbReference>
<evidence type="ECO:0000256" key="2">
    <source>
        <dbReference type="ARBA" id="ARBA00022857"/>
    </source>
</evidence>
<evidence type="ECO:0000256" key="3">
    <source>
        <dbReference type="ARBA" id="ARBA00023002"/>
    </source>
</evidence>
<dbReference type="Gene3D" id="3.40.50.720">
    <property type="entry name" value="NAD(P)-binding Rossmann-like Domain"/>
    <property type="match status" value="1"/>
</dbReference>
<dbReference type="GO" id="GO:0016491">
    <property type="term" value="F:oxidoreductase activity"/>
    <property type="evidence" value="ECO:0007669"/>
    <property type="project" value="UniProtKB-KW"/>
</dbReference>
<dbReference type="AlphaFoldDB" id="A0AA38LSM6"/>
<evidence type="ECO:0000313" key="5">
    <source>
        <dbReference type="Proteomes" id="UP001164286"/>
    </source>
</evidence>
<name>A0AA38LSM6_9TREE</name>
<dbReference type="Proteomes" id="UP001164286">
    <property type="component" value="Unassembled WGS sequence"/>
</dbReference>
<comment type="similarity">
    <text evidence="1">Belongs to the short-chain dehydrogenases/reductases (SDR) family.</text>
</comment>
<gene>
    <name evidence="4" type="ORF">MKK02DRAFT_41039</name>
</gene>
<evidence type="ECO:0000313" key="4">
    <source>
        <dbReference type="EMBL" id="KAI9632729.1"/>
    </source>
</evidence>
<dbReference type="RefSeq" id="XP_052942506.1">
    <property type="nucleotide sequence ID" value="XM_053091394.1"/>
</dbReference>
<dbReference type="EMBL" id="JAKWFO010000014">
    <property type="protein sequence ID" value="KAI9632729.1"/>
    <property type="molecule type" value="Genomic_DNA"/>
</dbReference>
<keyword evidence="3" id="KW-0560">Oxidoreductase</keyword>
<evidence type="ECO:0000256" key="1">
    <source>
        <dbReference type="ARBA" id="ARBA00006484"/>
    </source>
</evidence>
<dbReference type="GO" id="GO:0016020">
    <property type="term" value="C:membrane"/>
    <property type="evidence" value="ECO:0007669"/>
    <property type="project" value="TreeGrafter"/>
</dbReference>
<evidence type="ECO:0008006" key="6">
    <source>
        <dbReference type="Google" id="ProtNLM"/>
    </source>
</evidence>
<keyword evidence="2" id="KW-0521">NADP</keyword>
<dbReference type="InterPro" id="IPR002347">
    <property type="entry name" value="SDR_fam"/>
</dbReference>